<dbReference type="InterPro" id="IPR006740">
    <property type="entry name" value="DUF604"/>
</dbReference>
<dbReference type="FunFam" id="3.90.550.50:FF:000006">
    <property type="entry name" value="Fringe-related protein-like"/>
    <property type="match status" value="1"/>
</dbReference>
<dbReference type="Proteomes" id="UP000188268">
    <property type="component" value="Unassembled WGS sequence"/>
</dbReference>
<dbReference type="AlphaFoldDB" id="A0A1R3GQ44"/>
<evidence type="ECO:0000313" key="1">
    <source>
        <dbReference type="EMBL" id="OMO60166.1"/>
    </source>
</evidence>
<dbReference type="OrthoDB" id="421979at2759"/>
<evidence type="ECO:0008006" key="3">
    <source>
        <dbReference type="Google" id="ProtNLM"/>
    </source>
</evidence>
<dbReference type="Pfam" id="PF04646">
    <property type="entry name" value="DUF604"/>
    <property type="match status" value="2"/>
</dbReference>
<organism evidence="1 2">
    <name type="scientific">Corchorus capsularis</name>
    <name type="common">Jute</name>
    <dbReference type="NCBI Taxonomy" id="210143"/>
    <lineage>
        <taxon>Eukaryota</taxon>
        <taxon>Viridiplantae</taxon>
        <taxon>Streptophyta</taxon>
        <taxon>Embryophyta</taxon>
        <taxon>Tracheophyta</taxon>
        <taxon>Spermatophyta</taxon>
        <taxon>Magnoliopsida</taxon>
        <taxon>eudicotyledons</taxon>
        <taxon>Gunneridae</taxon>
        <taxon>Pentapetalae</taxon>
        <taxon>rosids</taxon>
        <taxon>malvids</taxon>
        <taxon>Malvales</taxon>
        <taxon>Malvaceae</taxon>
        <taxon>Grewioideae</taxon>
        <taxon>Apeibeae</taxon>
        <taxon>Corchorus</taxon>
    </lineage>
</organism>
<sequence>MFKFLNLTPSRIKDLLLIFSLSISIFLVFRHPQAPLSIAITAPSSSPTRRHHLLFSIACSSNSFSRRSSYIRLWYTPRATRAVAFLDKPLSSSSDPTLPPTIVSGDTKSFPYSFPGGLRSAIRVARVVKEAVNRNETGIRWFVFGDDDTVFIVDNLVKVLSKYDHNKWYYVGSNSESYEQNLKYSFDMAFGGGGFAISYSLGKVLARVLDSCLVRYAHLYGSDARIWSCLAELGVVLTHEPGFHQVDMRGNFFGLLTSHPLSPLLSLHHLDAMEPLFPNMNKTQALEHFFKAVNVDSSRSLQQTVCYDRFNQLTVSVAWGYAIQVYEGNQLLPDLLSVQKTFSPWKRGSNVEAHFMFNAREFPRDSCKRPLVFFLESVVSDKNFVWSNYTRYSDGNCPRTNAIKKLKKVRVVSEKVELDIDQERKRVTKVSYIVSLEPGPVQQISSMFSVLFVLECREARIHNSKPLVNVYSSSQEAYAPTTVEHIVFGIASNDNSWPNRKEYVKLWWKPRQMRGCVFLETMPPNTTSTDDDNTTLPPICISEDTSRFRYTFRGGLRSAIRVARVVLETIALNHSNVRWYVFGDDDTVFFPENLARTLSKYDHQLWHYIGSVSEIFEQNRVFGFGMAFGGAGFAISYPLAKVLAKVFDSCIERYPHLYGSDSRVYSCLTELGVGLTREPGFHQFDVRGNAFGLLAAHPMTPLVSLHHMDHVDPIFPNMTAMKAVEHLFQAANVDSQRLLQQTVCYDRWFSWTISVSWGYAVQIHGKHMYLPDVLPVQESFRQWKRGPFLAGVYNFNTREFHPDPCLRPIVFFLDSVSSGRNKIQSVYKQHYENCTVYLGSPRRLQEIRVSTKKLELNYKQATRRQCCDVLPSTSGELLDLEIRECREDELIYMH</sequence>
<dbReference type="EMBL" id="AWWV01013751">
    <property type="protein sequence ID" value="OMO60166.1"/>
    <property type="molecule type" value="Genomic_DNA"/>
</dbReference>
<proteinExistence type="predicted"/>
<gene>
    <name evidence="1" type="ORF">CCACVL1_24358</name>
</gene>
<evidence type="ECO:0000313" key="2">
    <source>
        <dbReference type="Proteomes" id="UP000188268"/>
    </source>
</evidence>
<dbReference type="Gramene" id="OMO60166">
    <property type="protein sequence ID" value="OMO60166"/>
    <property type="gene ID" value="CCACVL1_24358"/>
</dbReference>
<dbReference type="FunFam" id="3.90.550.50:FF:000030">
    <property type="entry name" value="Fringe-related protein"/>
    <property type="match status" value="1"/>
</dbReference>
<keyword evidence="2" id="KW-1185">Reference proteome</keyword>
<dbReference type="STRING" id="210143.A0A1R3GQ44"/>
<accession>A0A1R3GQ44</accession>
<dbReference type="Gene3D" id="3.90.550.50">
    <property type="match status" value="2"/>
</dbReference>
<protein>
    <recommendedName>
        <fullName evidence="3">Fringe-related protein</fullName>
    </recommendedName>
</protein>
<dbReference type="PANTHER" id="PTHR10811">
    <property type="entry name" value="FRINGE-RELATED"/>
    <property type="match status" value="1"/>
</dbReference>
<reference evidence="1 2" key="1">
    <citation type="submission" date="2013-09" db="EMBL/GenBank/DDBJ databases">
        <title>Corchorus capsularis genome sequencing.</title>
        <authorList>
            <person name="Alam M."/>
            <person name="Haque M.S."/>
            <person name="Islam M.S."/>
            <person name="Emdad E.M."/>
            <person name="Islam M.M."/>
            <person name="Ahmed B."/>
            <person name="Halim A."/>
            <person name="Hossen Q.M.M."/>
            <person name="Hossain M.Z."/>
            <person name="Ahmed R."/>
            <person name="Khan M.M."/>
            <person name="Islam R."/>
            <person name="Rashid M.M."/>
            <person name="Khan S.A."/>
            <person name="Rahman M.S."/>
            <person name="Alam M."/>
        </authorList>
    </citation>
    <scope>NUCLEOTIDE SEQUENCE [LARGE SCALE GENOMIC DNA]</scope>
    <source>
        <strain evidence="2">cv. CVL-1</strain>
        <tissue evidence="1">Whole seedling</tissue>
    </source>
</reference>
<name>A0A1R3GQ44_COCAP</name>
<comment type="caution">
    <text evidence="1">The sequence shown here is derived from an EMBL/GenBank/DDBJ whole genome shotgun (WGS) entry which is preliminary data.</text>
</comment>
<dbReference type="OMA" id="LMRYAHM"/>